<keyword evidence="1" id="KW-1133">Transmembrane helix</keyword>
<evidence type="ECO:0000313" key="2">
    <source>
        <dbReference type="EMBL" id="CAA9527553.1"/>
    </source>
</evidence>
<keyword evidence="1" id="KW-0472">Membrane</keyword>
<gene>
    <name evidence="2" type="ORF">AVDCRST_MAG73-631</name>
</gene>
<accession>A0A6J4TPJ0</accession>
<proteinExistence type="predicted"/>
<protein>
    <submittedName>
        <fullName evidence="2">Uncharacterized protein</fullName>
    </submittedName>
</protein>
<name>A0A6J4TPJ0_9BACT</name>
<dbReference type="AlphaFoldDB" id="A0A6J4TPJ0"/>
<keyword evidence="1" id="KW-0812">Transmembrane</keyword>
<dbReference type="EMBL" id="CADCWE010000038">
    <property type="protein sequence ID" value="CAA9527553.1"/>
    <property type="molecule type" value="Genomic_DNA"/>
</dbReference>
<feature type="transmembrane region" description="Helical" evidence="1">
    <location>
        <begin position="42"/>
        <end position="63"/>
    </location>
</feature>
<reference evidence="2" key="1">
    <citation type="submission" date="2020-02" db="EMBL/GenBank/DDBJ databases">
        <authorList>
            <person name="Meier V. D."/>
        </authorList>
    </citation>
    <scope>NUCLEOTIDE SEQUENCE</scope>
    <source>
        <strain evidence="2">AVDCRST_MAG73</strain>
    </source>
</reference>
<organism evidence="2">
    <name type="scientific">uncultured Thermomicrobiales bacterium</name>
    <dbReference type="NCBI Taxonomy" id="1645740"/>
    <lineage>
        <taxon>Bacteria</taxon>
        <taxon>Pseudomonadati</taxon>
        <taxon>Thermomicrobiota</taxon>
        <taxon>Thermomicrobia</taxon>
        <taxon>Thermomicrobiales</taxon>
        <taxon>environmental samples</taxon>
    </lineage>
</organism>
<sequence>MTGGRGRRWDPRFATTPLDVRSSRADYQRETLAMRRRTRPSWVRIALATVVVLILLVGGYGFYLAGEAGRLPWQEDPTRIPITPFADIPGFGVPTVAPTRVATPVAAVPPGATDVVARLPFPYRTG</sequence>
<evidence type="ECO:0000256" key="1">
    <source>
        <dbReference type="SAM" id="Phobius"/>
    </source>
</evidence>